<dbReference type="OrthoDB" id="5380721at2"/>
<evidence type="ECO:0000313" key="5">
    <source>
        <dbReference type="Proteomes" id="UP000192393"/>
    </source>
</evidence>
<reference evidence="4 5" key="1">
    <citation type="submission" date="2017-04" db="EMBL/GenBank/DDBJ databases">
        <authorList>
            <person name="Afonso C.L."/>
            <person name="Miller P.J."/>
            <person name="Scott M.A."/>
            <person name="Spackman E."/>
            <person name="Goraichik I."/>
            <person name="Dimitrov K.M."/>
            <person name="Suarez D.L."/>
            <person name="Swayne D.E."/>
        </authorList>
    </citation>
    <scope>NUCLEOTIDE SEQUENCE [LARGE SCALE GENOMIC DNA]</scope>
    <source>
        <strain evidence="4 5">CGMCC 1.12708</strain>
    </source>
</reference>
<dbReference type="EMBL" id="FWXS01000009">
    <property type="protein sequence ID" value="SMC81537.1"/>
    <property type="molecule type" value="Genomic_DNA"/>
</dbReference>
<dbReference type="InterPro" id="IPR051685">
    <property type="entry name" value="Ycf3/AcsC/BcsC/TPR_MFPF"/>
</dbReference>
<dbReference type="Proteomes" id="UP000192393">
    <property type="component" value="Unassembled WGS sequence"/>
</dbReference>
<dbReference type="SMART" id="SM00028">
    <property type="entry name" value="TPR"/>
    <property type="match status" value="4"/>
</dbReference>
<dbReference type="PANTHER" id="PTHR44943:SF8">
    <property type="entry name" value="TPR REPEAT-CONTAINING PROTEIN MJ0263"/>
    <property type="match status" value="1"/>
</dbReference>
<evidence type="ECO:0000256" key="3">
    <source>
        <dbReference type="PROSITE-ProRule" id="PRU00339"/>
    </source>
</evidence>
<keyword evidence="5" id="KW-1185">Reference proteome</keyword>
<feature type="repeat" description="TPR" evidence="3">
    <location>
        <begin position="204"/>
        <end position="237"/>
    </location>
</feature>
<dbReference type="PANTHER" id="PTHR44943">
    <property type="entry name" value="CELLULOSE SYNTHASE OPERON PROTEIN C"/>
    <property type="match status" value="1"/>
</dbReference>
<gene>
    <name evidence="4" type="ORF">SAMN06296427_109118</name>
</gene>
<sequence>MKDFKLMCFAFVLFSGVLYSQTEQQVYNYFKGISKEKGFEKLDSLINMSNKKEDVIYLKALVASNVYDDYEVAILSYEQYLEVISDTLSNSMVYLNLCKNYYKIGQTEKAQQFLKKAEEINPENPYILHELGYMIDEYTPENLEIQYKYYEKALQNAYKFEYSKKDKFLEPMILGNIGFNLYHQKRTEESEAYLLQSVSIKEDKNVFNNLANTYQRLGKYDKALQYYNKTLSIDPKYLYAINGKANTYFRQGDKEMACKFWEEALKSGYEYQDEWNAQYDIENPKTLVEKHCNKK</sequence>
<dbReference type="Pfam" id="PF00515">
    <property type="entry name" value="TPR_1"/>
    <property type="match status" value="1"/>
</dbReference>
<keyword evidence="1" id="KW-0677">Repeat</keyword>
<dbReference type="AlphaFoldDB" id="A0A1W2C8D0"/>
<dbReference type="RefSeq" id="WP_084018166.1">
    <property type="nucleotide sequence ID" value="NZ_FWXS01000009.1"/>
</dbReference>
<accession>A0A1W2C8D0</accession>
<dbReference type="Gene3D" id="1.25.40.10">
    <property type="entry name" value="Tetratricopeptide repeat domain"/>
    <property type="match status" value="2"/>
</dbReference>
<organism evidence="4 5">
    <name type="scientific">Moheibacter sediminis</name>
    <dbReference type="NCBI Taxonomy" id="1434700"/>
    <lineage>
        <taxon>Bacteria</taxon>
        <taxon>Pseudomonadati</taxon>
        <taxon>Bacteroidota</taxon>
        <taxon>Flavobacteriia</taxon>
        <taxon>Flavobacteriales</taxon>
        <taxon>Weeksellaceae</taxon>
        <taxon>Moheibacter</taxon>
    </lineage>
</organism>
<dbReference type="InterPro" id="IPR019734">
    <property type="entry name" value="TPR_rpt"/>
</dbReference>
<dbReference type="STRING" id="1434700.SAMN06296427_109118"/>
<dbReference type="SUPFAM" id="SSF48452">
    <property type="entry name" value="TPR-like"/>
    <property type="match status" value="1"/>
</dbReference>
<protein>
    <submittedName>
        <fullName evidence="4">Tetratricopeptide repeat-containing protein</fullName>
    </submittedName>
</protein>
<proteinExistence type="predicted"/>
<dbReference type="PROSITE" id="PS50293">
    <property type="entry name" value="TPR_REGION"/>
    <property type="match status" value="1"/>
</dbReference>
<evidence type="ECO:0000256" key="1">
    <source>
        <dbReference type="ARBA" id="ARBA00022737"/>
    </source>
</evidence>
<keyword evidence="2 3" id="KW-0802">TPR repeat</keyword>
<name>A0A1W2C8D0_9FLAO</name>
<dbReference type="Pfam" id="PF13374">
    <property type="entry name" value="TPR_10"/>
    <property type="match status" value="1"/>
</dbReference>
<dbReference type="Pfam" id="PF13181">
    <property type="entry name" value="TPR_8"/>
    <property type="match status" value="1"/>
</dbReference>
<dbReference type="PROSITE" id="PS50005">
    <property type="entry name" value="TPR"/>
    <property type="match status" value="2"/>
</dbReference>
<feature type="repeat" description="TPR" evidence="3">
    <location>
        <begin position="91"/>
        <end position="124"/>
    </location>
</feature>
<evidence type="ECO:0000256" key="2">
    <source>
        <dbReference type="ARBA" id="ARBA00022803"/>
    </source>
</evidence>
<evidence type="ECO:0000313" key="4">
    <source>
        <dbReference type="EMBL" id="SMC81537.1"/>
    </source>
</evidence>
<dbReference type="InterPro" id="IPR011990">
    <property type="entry name" value="TPR-like_helical_dom_sf"/>
</dbReference>